<comment type="function">
    <text evidence="3">Catalyzes the formation of N(4)-acetylcytidine (ac(4)C) at the wobble position of elongator tRNA(Met), using acetate and ATP as substrates. First activates an acetate ion to form acetyladenylate (Ac-AMP) and then transfers the acetyl group to tRNA to form ac(4)C34.</text>
</comment>
<keyword evidence="3" id="KW-0067">ATP-binding</keyword>
<evidence type="ECO:0000256" key="3">
    <source>
        <dbReference type="HAMAP-Rule" id="MF_01539"/>
    </source>
</evidence>
<dbReference type="RefSeq" id="WP_090775963.1">
    <property type="nucleotide sequence ID" value="NZ_FMYM01000007.1"/>
</dbReference>
<organism evidence="4 5">
    <name type="scientific">Shouchella lonarensis</name>
    <dbReference type="NCBI Taxonomy" id="1464122"/>
    <lineage>
        <taxon>Bacteria</taxon>
        <taxon>Bacillati</taxon>
        <taxon>Bacillota</taxon>
        <taxon>Bacilli</taxon>
        <taxon>Bacillales</taxon>
        <taxon>Bacillaceae</taxon>
        <taxon>Shouchella</taxon>
    </lineage>
</organism>
<comment type="caution">
    <text evidence="3">Lacks conserved residue(s) required for the propagation of feature annotation.</text>
</comment>
<dbReference type="InterPro" id="IPR014729">
    <property type="entry name" value="Rossmann-like_a/b/a_fold"/>
</dbReference>
<keyword evidence="3" id="KW-0694">RNA-binding</keyword>
<comment type="catalytic activity">
    <reaction evidence="3">
        <text>cytidine(34) in elongator tRNA(Met) + acetate + ATP = N(4)-acetylcytidine(34) in elongator tRNA(Met) + AMP + diphosphate</text>
        <dbReference type="Rhea" id="RHEA:58144"/>
        <dbReference type="Rhea" id="RHEA-COMP:10693"/>
        <dbReference type="Rhea" id="RHEA-COMP:10694"/>
        <dbReference type="ChEBI" id="CHEBI:30089"/>
        <dbReference type="ChEBI" id="CHEBI:30616"/>
        <dbReference type="ChEBI" id="CHEBI:33019"/>
        <dbReference type="ChEBI" id="CHEBI:74900"/>
        <dbReference type="ChEBI" id="CHEBI:82748"/>
        <dbReference type="ChEBI" id="CHEBI:456215"/>
    </reaction>
</comment>
<accession>A0A1G6KU23</accession>
<evidence type="ECO:0000313" key="4">
    <source>
        <dbReference type="EMBL" id="SDC34580.1"/>
    </source>
</evidence>
<keyword evidence="3" id="KW-0547">Nucleotide-binding</keyword>
<keyword evidence="1 3" id="KW-0436">Ligase</keyword>
<keyword evidence="3" id="KW-0820">tRNA-binding</keyword>
<dbReference type="GO" id="GO:0016879">
    <property type="term" value="F:ligase activity, forming carbon-nitrogen bonds"/>
    <property type="evidence" value="ECO:0007669"/>
    <property type="project" value="UniProtKB-UniRule"/>
</dbReference>
<keyword evidence="5" id="KW-1185">Reference proteome</keyword>
<dbReference type="OrthoDB" id="9769796at2"/>
<feature type="binding site" evidence="3">
    <location>
        <position position="101"/>
    </location>
    <ligand>
        <name>ATP</name>
        <dbReference type="ChEBI" id="CHEBI:30616"/>
    </ligand>
</feature>
<dbReference type="Gene3D" id="3.40.50.620">
    <property type="entry name" value="HUPs"/>
    <property type="match status" value="1"/>
</dbReference>
<dbReference type="EC" id="6.3.4.-" evidence="3"/>
<sequence length="407" mass="45640">MKAVGVVVEYNPFHNGHLHHLRAAKTDTGAHICIAVMSGSFLQRGEPAIVCKWTRTKMALACGVDVVVELPYAYSVQSAARFAEGATNILATLGCTHLHFGSEAGDITLFHQLVQFMNENKEAYDFAIKEHMQKGVSYPNASAAAFRTLANGNETLLRLDQPNNILGYHYVSSITQQHLPLIPATTVRKQAGFHEKNIHDEHTIASATSIRHALSSGQELSNLSRVMPKTTISALEKYMLQVGHLHTWERYFPYLQHRLLTTPLSHIRTIAECEEGIEFRLNEAVYEATSFADWLQHVKTKRYTQTRIQRLATHLLTGTTKEMLSYIHEQPVPYIRLLGMSTIGQTYLNKKKKQLSCPIVTRAAELKHASTLGALDLQVDQAYALAHPPAITQRILKQTYKQAPIRI</sequence>
<dbReference type="HAMAP" id="MF_01539">
    <property type="entry name" value="TmcAL"/>
    <property type="match status" value="1"/>
</dbReference>
<feature type="binding site" evidence="3">
    <location>
        <position position="163"/>
    </location>
    <ligand>
        <name>ATP</name>
        <dbReference type="ChEBI" id="CHEBI:30616"/>
    </ligand>
</feature>
<dbReference type="PANTHER" id="PTHR37825">
    <property type="entry name" value="TRNA(MET) CYTIDINE ACETATE LIGASE"/>
    <property type="match status" value="1"/>
</dbReference>
<evidence type="ECO:0000256" key="1">
    <source>
        <dbReference type="ARBA" id="ARBA00022598"/>
    </source>
</evidence>
<evidence type="ECO:0000313" key="5">
    <source>
        <dbReference type="Proteomes" id="UP000242662"/>
    </source>
</evidence>
<feature type="binding site" evidence="3">
    <location>
        <position position="188"/>
    </location>
    <ligand>
        <name>ATP</name>
        <dbReference type="ChEBI" id="CHEBI:30616"/>
    </ligand>
</feature>
<dbReference type="GO" id="GO:0016740">
    <property type="term" value="F:transferase activity"/>
    <property type="evidence" value="ECO:0007669"/>
    <property type="project" value="UniProtKB-KW"/>
</dbReference>
<comment type="subcellular location">
    <subcellularLocation>
        <location evidence="3">Cytoplasm</location>
    </subcellularLocation>
</comment>
<dbReference type="Proteomes" id="UP000242662">
    <property type="component" value="Unassembled WGS sequence"/>
</dbReference>
<dbReference type="InterPro" id="IPR008513">
    <property type="entry name" value="tRNA(Met)_cyd_acetate_ligase"/>
</dbReference>
<keyword evidence="4" id="KW-0808">Transferase</keyword>
<dbReference type="AlphaFoldDB" id="A0A1G6KU23"/>
<dbReference type="GO" id="GO:0006400">
    <property type="term" value="P:tRNA modification"/>
    <property type="evidence" value="ECO:0007669"/>
    <property type="project" value="UniProtKB-UniRule"/>
</dbReference>
<feature type="binding site" evidence="3">
    <location>
        <begin position="7"/>
        <end position="20"/>
    </location>
    <ligand>
        <name>ATP</name>
        <dbReference type="ChEBI" id="CHEBI:30616"/>
    </ligand>
</feature>
<dbReference type="PANTHER" id="PTHR37825:SF1">
    <property type="entry name" value="TRNA(MET) CYTIDINE ACETATE LIGASE"/>
    <property type="match status" value="1"/>
</dbReference>
<evidence type="ECO:0000256" key="2">
    <source>
        <dbReference type="ARBA" id="ARBA00022694"/>
    </source>
</evidence>
<comment type="similarity">
    <text evidence="3">Belongs to the TmcAL family.</text>
</comment>
<reference evidence="5" key="1">
    <citation type="submission" date="2016-09" db="EMBL/GenBank/DDBJ databases">
        <authorList>
            <person name="Varghese N."/>
            <person name="Submissions S."/>
        </authorList>
    </citation>
    <scope>NUCLEOTIDE SEQUENCE [LARGE SCALE GENOMIC DNA]</scope>
    <source>
        <strain evidence="5">25nlg</strain>
    </source>
</reference>
<dbReference type="EMBL" id="FMYM01000007">
    <property type="protein sequence ID" value="SDC34580.1"/>
    <property type="molecule type" value="Genomic_DNA"/>
</dbReference>
<dbReference type="STRING" id="1464122.SAMN05421737_107157"/>
<dbReference type="Pfam" id="PF05636">
    <property type="entry name" value="HIGH_NTase1"/>
    <property type="match status" value="1"/>
</dbReference>
<dbReference type="NCBIfam" id="NF010191">
    <property type="entry name" value="PRK13670.1"/>
    <property type="match status" value="1"/>
</dbReference>
<dbReference type="GO" id="GO:0000049">
    <property type="term" value="F:tRNA binding"/>
    <property type="evidence" value="ECO:0007669"/>
    <property type="project" value="UniProtKB-KW"/>
</dbReference>
<keyword evidence="3" id="KW-0963">Cytoplasm</keyword>
<name>A0A1G6KU23_9BACI</name>
<dbReference type="GO" id="GO:0005524">
    <property type="term" value="F:ATP binding"/>
    <property type="evidence" value="ECO:0007669"/>
    <property type="project" value="UniProtKB-KW"/>
</dbReference>
<keyword evidence="2 3" id="KW-0819">tRNA processing</keyword>
<protein>
    <recommendedName>
        <fullName evidence="3">tRNA(Met) cytidine acetate ligase</fullName>
        <ecNumber evidence="3">6.3.4.-</ecNumber>
    </recommendedName>
</protein>
<dbReference type="GO" id="GO:0005737">
    <property type="term" value="C:cytoplasm"/>
    <property type="evidence" value="ECO:0007669"/>
    <property type="project" value="UniProtKB-SubCell"/>
</dbReference>
<dbReference type="SUPFAM" id="SSF52374">
    <property type="entry name" value="Nucleotidylyl transferase"/>
    <property type="match status" value="1"/>
</dbReference>
<proteinExistence type="inferred from homology"/>
<gene>
    <name evidence="3" type="primary">tmcAL</name>
    <name evidence="4" type="ORF">SAMN05421737_107157</name>
</gene>